<feature type="domain" description="TIR" evidence="1">
    <location>
        <begin position="371"/>
        <end position="502"/>
    </location>
</feature>
<evidence type="ECO:0000259" key="1">
    <source>
        <dbReference type="PROSITE" id="PS50104"/>
    </source>
</evidence>
<dbReference type="InterPro" id="IPR038623">
    <property type="entry name" value="STING_C_sf"/>
</dbReference>
<feature type="domain" description="TIR" evidence="1">
    <location>
        <begin position="27"/>
        <end position="163"/>
    </location>
</feature>
<dbReference type="InterPro" id="IPR029158">
    <property type="entry name" value="STING"/>
</dbReference>
<dbReference type="InterPro" id="IPR055432">
    <property type="entry name" value="STING_LBD"/>
</dbReference>
<dbReference type="GO" id="GO:0005776">
    <property type="term" value="C:autophagosome"/>
    <property type="evidence" value="ECO:0007669"/>
    <property type="project" value="TreeGrafter"/>
</dbReference>
<comment type="caution">
    <text evidence="2">The sequence shown here is derived from an EMBL/GenBank/DDBJ whole genome shotgun (WGS) entry which is preliminary data.</text>
</comment>
<dbReference type="AlphaFoldDB" id="A0AA88XVC7"/>
<dbReference type="GO" id="GO:0007165">
    <property type="term" value="P:signal transduction"/>
    <property type="evidence" value="ECO:0007669"/>
    <property type="project" value="InterPro"/>
</dbReference>
<protein>
    <recommendedName>
        <fullName evidence="1">TIR domain-containing protein</fullName>
    </recommendedName>
</protein>
<evidence type="ECO:0000313" key="3">
    <source>
        <dbReference type="Proteomes" id="UP001186944"/>
    </source>
</evidence>
<keyword evidence="3" id="KW-1185">Reference proteome</keyword>
<dbReference type="Gene3D" id="3.40.50.12100">
    <property type="entry name" value="Stimulator of interferon genes protein"/>
    <property type="match status" value="2"/>
</dbReference>
<dbReference type="GO" id="GO:0045087">
    <property type="term" value="P:innate immune response"/>
    <property type="evidence" value="ECO:0007669"/>
    <property type="project" value="TreeGrafter"/>
</dbReference>
<dbReference type="GO" id="GO:0002218">
    <property type="term" value="P:activation of innate immune response"/>
    <property type="evidence" value="ECO:0007669"/>
    <property type="project" value="InterPro"/>
</dbReference>
<dbReference type="GO" id="GO:0016239">
    <property type="term" value="P:positive regulation of macroautophagy"/>
    <property type="evidence" value="ECO:0007669"/>
    <property type="project" value="TreeGrafter"/>
</dbReference>
<dbReference type="GO" id="GO:0000045">
    <property type="term" value="P:autophagosome assembly"/>
    <property type="evidence" value="ECO:0007669"/>
    <property type="project" value="TreeGrafter"/>
</dbReference>
<name>A0AA88XVC7_PINIB</name>
<dbReference type="PROSITE" id="PS50104">
    <property type="entry name" value="TIR"/>
    <property type="match status" value="2"/>
</dbReference>
<organism evidence="2 3">
    <name type="scientific">Pinctada imbricata</name>
    <name type="common">Atlantic pearl-oyster</name>
    <name type="synonym">Pinctada martensii</name>
    <dbReference type="NCBI Taxonomy" id="66713"/>
    <lineage>
        <taxon>Eukaryota</taxon>
        <taxon>Metazoa</taxon>
        <taxon>Spiralia</taxon>
        <taxon>Lophotrochozoa</taxon>
        <taxon>Mollusca</taxon>
        <taxon>Bivalvia</taxon>
        <taxon>Autobranchia</taxon>
        <taxon>Pteriomorphia</taxon>
        <taxon>Pterioida</taxon>
        <taxon>Pterioidea</taxon>
        <taxon>Pteriidae</taxon>
        <taxon>Pinctada</taxon>
    </lineage>
</organism>
<dbReference type="GO" id="GO:0032481">
    <property type="term" value="P:positive regulation of type I interferon production"/>
    <property type="evidence" value="ECO:0007669"/>
    <property type="project" value="InterPro"/>
</dbReference>
<evidence type="ECO:0000313" key="2">
    <source>
        <dbReference type="EMBL" id="KAK3093166.1"/>
    </source>
</evidence>
<dbReference type="PANTHER" id="PTHR34339:SF1">
    <property type="entry name" value="STIMULATOR OF INTERFERON GENES PROTEIN"/>
    <property type="match status" value="1"/>
</dbReference>
<dbReference type="Proteomes" id="UP001186944">
    <property type="component" value="Unassembled WGS sequence"/>
</dbReference>
<reference evidence="2" key="1">
    <citation type="submission" date="2019-08" db="EMBL/GenBank/DDBJ databases">
        <title>The improved chromosome-level genome for the pearl oyster Pinctada fucata martensii using PacBio sequencing and Hi-C.</title>
        <authorList>
            <person name="Zheng Z."/>
        </authorList>
    </citation>
    <scope>NUCLEOTIDE SEQUENCE</scope>
    <source>
        <strain evidence="2">ZZ-2019</strain>
        <tissue evidence="2">Adductor muscle</tissue>
    </source>
</reference>
<gene>
    <name evidence="2" type="ORF">FSP39_012124</name>
</gene>
<accession>A0AA88XVC7</accession>
<dbReference type="GO" id="GO:0005789">
    <property type="term" value="C:endoplasmic reticulum membrane"/>
    <property type="evidence" value="ECO:0007669"/>
    <property type="project" value="TreeGrafter"/>
</dbReference>
<dbReference type="Pfam" id="PF15009">
    <property type="entry name" value="STING_LBD"/>
    <property type="match status" value="2"/>
</dbReference>
<dbReference type="GO" id="GO:0061709">
    <property type="term" value="P:reticulophagy"/>
    <property type="evidence" value="ECO:0007669"/>
    <property type="project" value="TreeGrafter"/>
</dbReference>
<dbReference type="GO" id="GO:0061507">
    <property type="term" value="F:2',3'-cyclic GMP-AMP binding"/>
    <property type="evidence" value="ECO:0007669"/>
    <property type="project" value="TreeGrafter"/>
</dbReference>
<dbReference type="Gene3D" id="3.40.50.10140">
    <property type="entry name" value="Toll/interleukin-1 receptor homology (TIR) domain"/>
    <property type="match status" value="2"/>
</dbReference>
<proteinExistence type="predicted"/>
<dbReference type="InterPro" id="IPR035897">
    <property type="entry name" value="Toll_tir_struct_dom_sf"/>
</dbReference>
<sequence>MATGGGFSRGVSVVEDCQMTKWLQDVKDAEVMILYSSEDFYQVSKIVLEHFKKRGVRYIHPEEHFMPGELTLQMLSEGIDKCKKLLLIVSNFKNSHFSLEILLALEKCQRTNCLNLIVLVLDDFDKSDIPKVPMIQNAAIVRMNYNVADFYLDEIIRNLRDHRELSTVLPAGNFSTGLAWSHFFGFLEIILPELRNLIRDSDWYRNNIGQFPERFFILLPTTARAPSLPQADENIKTVGQLPAIKRTIAGAKREYRVNVYKLTAPDNRDFFFCGEIPSAFGAISKVYEEMLCKISAKQRDLEVQRFSYVLQEIINHRLNESCNNTAKIIVYNDDGKGEDALPSYQILKVLRESKDGQMTRHDATLEDTCVYENDVCLIHSEHDDGFANHVRHILEEDDKGKKLRVSVAKLPGEAAFAVEDRIREARWVILFVSKFAMRDANYIPVWLAELFSLSVEERRLRVIPFLVDVEPTDVPNFISSVTYIKKDTVYKERLLHAVRGRDITMESQLPVGDIASGFAWAFFVNYLRHVLPQIKERGQRKLREMNLKENDVHFVSVVLELIPKSLLCKDQLTQVHSEIYNIEGVGTVVPIETNVAGIGRVFNSNMYRITGKRPDVLEKDVLFMGEYATPIRTLKLMCHSMVAGLPEKQAKKQAKAFCDLLKHILRSESVPTEMKNTCEVVPVDGKCRLYLFDEQRNWMGRTAHIIITTLTNK</sequence>
<dbReference type="PANTHER" id="PTHR34339">
    <property type="entry name" value="STIMULATOR OF INTERFERON GENES PROTEIN"/>
    <property type="match status" value="1"/>
</dbReference>
<dbReference type="Gene3D" id="1.20.5.5200">
    <property type="match status" value="2"/>
</dbReference>
<dbReference type="GO" id="GO:0035438">
    <property type="term" value="F:cyclic-di-GMP binding"/>
    <property type="evidence" value="ECO:0007669"/>
    <property type="project" value="TreeGrafter"/>
</dbReference>
<dbReference type="InterPro" id="IPR000157">
    <property type="entry name" value="TIR_dom"/>
</dbReference>
<dbReference type="EMBL" id="VSWD01000009">
    <property type="protein sequence ID" value="KAK3093166.1"/>
    <property type="molecule type" value="Genomic_DNA"/>
</dbReference>
<dbReference type="SUPFAM" id="SSF52200">
    <property type="entry name" value="Toll/Interleukin receptor TIR domain"/>
    <property type="match status" value="2"/>
</dbReference>